<dbReference type="OrthoDB" id="8404031at2"/>
<organism evidence="2 3">
    <name type="scientific">Rhizobium grahamii</name>
    <dbReference type="NCBI Taxonomy" id="1120045"/>
    <lineage>
        <taxon>Bacteria</taxon>
        <taxon>Pseudomonadati</taxon>
        <taxon>Pseudomonadota</taxon>
        <taxon>Alphaproteobacteria</taxon>
        <taxon>Hyphomicrobiales</taxon>
        <taxon>Rhizobiaceae</taxon>
        <taxon>Rhizobium/Agrobacterium group</taxon>
        <taxon>Rhizobium</taxon>
    </lineage>
</organism>
<dbReference type="PROSITE" id="PS51257">
    <property type="entry name" value="PROKAR_LIPOPROTEIN"/>
    <property type="match status" value="1"/>
</dbReference>
<accession>A0A370KWN2</accession>
<dbReference type="AlphaFoldDB" id="A0A370KWN2"/>
<keyword evidence="1" id="KW-0472">Membrane</keyword>
<evidence type="ECO:0000313" key="3">
    <source>
        <dbReference type="Proteomes" id="UP000254939"/>
    </source>
</evidence>
<feature type="transmembrane region" description="Helical" evidence="1">
    <location>
        <begin position="41"/>
        <end position="63"/>
    </location>
</feature>
<feature type="transmembrane region" description="Helical" evidence="1">
    <location>
        <begin position="12"/>
        <end position="35"/>
    </location>
</feature>
<keyword evidence="1" id="KW-1133">Transmembrane helix</keyword>
<sequence>MKILRMAIKEIVGMFIDDGALALLTIALIACIGLMVKIEVIAGLTGACLLFLGCLIILAESVARAARRKVKGMVHTQSLDRNHAPESTRLP</sequence>
<dbReference type="Proteomes" id="UP000254939">
    <property type="component" value="Unassembled WGS sequence"/>
</dbReference>
<protein>
    <submittedName>
        <fullName evidence="2">Uncharacterized protein</fullName>
    </submittedName>
</protein>
<reference evidence="2 3" key="1">
    <citation type="submission" date="2017-03" db="EMBL/GenBank/DDBJ databases">
        <title>Genome analysis of Rhizobial strains effectives or ineffectives for nitrogen fixation isolated from bean seeds.</title>
        <authorList>
            <person name="Peralta H."/>
            <person name="Aguilar-Vera A."/>
            <person name="Mora Y."/>
            <person name="Vargas-Lagunas C."/>
            <person name="Girard L."/>
            <person name="Mora J."/>
        </authorList>
    </citation>
    <scope>NUCLEOTIDE SEQUENCE [LARGE SCALE GENOMIC DNA]</scope>
    <source>
        <strain evidence="2 3">CCGM3</strain>
    </source>
</reference>
<proteinExistence type="predicted"/>
<name>A0A370KWN2_9HYPH</name>
<dbReference type="EMBL" id="NAAC01000001">
    <property type="protein sequence ID" value="RDJ16853.1"/>
    <property type="molecule type" value="Genomic_DNA"/>
</dbReference>
<evidence type="ECO:0000313" key="2">
    <source>
        <dbReference type="EMBL" id="RDJ16853.1"/>
    </source>
</evidence>
<evidence type="ECO:0000256" key="1">
    <source>
        <dbReference type="SAM" id="Phobius"/>
    </source>
</evidence>
<keyword evidence="1" id="KW-0812">Transmembrane</keyword>
<gene>
    <name evidence="2" type="ORF">B5K06_00230</name>
</gene>
<comment type="caution">
    <text evidence="2">The sequence shown here is derived from an EMBL/GenBank/DDBJ whole genome shotgun (WGS) entry which is preliminary data.</text>
</comment>